<sequence length="408" mass="46869">MAESPEEVAVLVQRVVKDIRNAFQRNPHIDEIGLIPCPEARYNRSPIVLVENKLGVESWCVKFLLPYVHNKLLLYRQRKQWLNKDELIDITCTLLLLNPDFTTAWNVRKELILSGTLNPLKDLHLGKLALTKFPKSPETWIHRRWVLQQLIQENSLPSLATKGNLGAAPGERIHRLVQEEMNVCSEAAGRYPSNYNAWSHRIWVLQHLAKLTVKVLLDELSSTKYWVSMHVSDHSGFHYRQFLLNSLIRRTVTDNNILVQNQMVNEQNPSLQKGEESAGTEAACSEEHSVDLPRRLDEEMELCTELIDNYPGHETLWCHSDETLNNSHHSPATSHMAQAMDVDGLNESSSKQGYTQETKRLKRAPVQDSLGPDMEYRFVDKVLSTCRDVDQARFATAYRKWLVTFLGQ</sequence>
<proteinExistence type="inferred from homology"/>
<reference evidence="6" key="1">
    <citation type="submission" date="2020-02" db="EMBL/GenBank/DDBJ databases">
        <title>Bird 10,000 Genomes (B10K) Project - Family phase.</title>
        <authorList>
            <person name="Zhang G."/>
        </authorList>
    </citation>
    <scope>NUCLEOTIDE SEQUENCE</scope>
    <source>
        <strain evidence="6">B10K-IZ-033-77</strain>
    </source>
</reference>
<evidence type="ECO:0000256" key="4">
    <source>
        <dbReference type="ARBA" id="ARBA00022737"/>
    </source>
</evidence>
<keyword evidence="3" id="KW-0808">Transferase</keyword>
<feature type="non-terminal residue" evidence="6">
    <location>
        <position position="408"/>
    </location>
</feature>
<dbReference type="OrthoDB" id="5358702at2759"/>
<dbReference type="InterPro" id="IPR002088">
    <property type="entry name" value="Prenyl_trans_a"/>
</dbReference>
<dbReference type="Proteomes" id="UP000603297">
    <property type="component" value="Unassembled WGS sequence"/>
</dbReference>
<dbReference type="PANTHER" id="PTHR11129">
    <property type="entry name" value="PROTEIN FARNESYLTRANSFERASE ALPHA SUBUNIT/RAB GERANYLGERANYL TRANSFERASE ALPHA SUBUNIT"/>
    <property type="match status" value="1"/>
</dbReference>
<keyword evidence="7" id="KW-1185">Reference proteome</keyword>
<keyword evidence="4" id="KW-0677">Repeat</keyword>
<accession>A0A852MZ49</accession>
<evidence type="ECO:0000313" key="7">
    <source>
        <dbReference type="Proteomes" id="UP000603297"/>
    </source>
</evidence>
<dbReference type="Pfam" id="PF01239">
    <property type="entry name" value="PPTA"/>
    <property type="match status" value="4"/>
</dbReference>
<dbReference type="Gene3D" id="1.25.40.120">
    <property type="entry name" value="Protein prenylyltransferase"/>
    <property type="match status" value="1"/>
</dbReference>
<organism evidence="6 7">
    <name type="scientific">Pteruthius melanotis</name>
    <dbReference type="NCBI Taxonomy" id="357074"/>
    <lineage>
        <taxon>Eukaryota</taxon>
        <taxon>Metazoa</taxon>
        <taxon>Chordata</taxon>
        <taxon>Craniata</taxon>
        <taxon>Vertebrata</taxon>
        <taxon>Euteleostomi</taxon>
        <taxon>Archelosauria</taxon>
        <taxon>Archosauria</taxon>
        <taxon>Dinosauria</taxon>
        <taxon>Saurischia</taxon>
        <taxon>Theropoda</taxon>
        <taxon>Coelurosauria</taxon>
        <taxon>Aves</taxon>
        <taxon>Neognathae</taxon>
        <taxon>Neoaves</taxon>
        <taxon>Telluraves</taxon>
        <taxon>Australaves</taxon>
        <taxon>Passeriformes</taxon>
        <taxon>Sylvioidea</taxon>
        <taxon>Timaliidae</taxon>
        <taxon>Pteruthius</taxon>
    </lineage>
</organism>
<protein>
    <submittedName>
        <fullName evidence="6">PTAR1 protein</fullName>
    </submittedName>
</protein>
<dbReference type="PROSITE" id="PS51147">
    <property type="entry name" value="PFTA"/>
    <property type="match status" value="2"/>
</dbReference>
<evidence type="ECO:0000256" key="3">
    <source>
        <dbReference type="ARBA" id="ARBA00022679"/>
    </source>
</evidence>
<gene>
    <name evidence="6" type="primary">Ptar1</name>
    <name evidence="6" type="ORF">PTEMEL_R14683</name>
</gene>
<dbReference type="GO" id="GO:0008318">
    <property type="term" value="F:protein prenyltransferase activity"/>
    <property type="evidence" value="ECO:0007669"/>
    <property type="project" value="InterPro"/>
</dbReference>
<name>A0A852MZ49_9PASS</name>
<evidence type="ECO:0000256" key="2">
    <source>
        <dbReference type="ARBA" id="ARBA00022602"/>
    </source>
</evidence>
<evidence type="ECO:0000313" key="6">
    <source>
        <dbReference type="EMBL" id="NXY10120.1"/>
    </source>
</evidence>
<evidence type="ECO:0000256" key="1">
    <source>
        <dbReference type="ARBA" id="ARBA00006734"/>
    </source>
</evidence>
<dbReference type="PANTHER" id="PTHR11129:SF3">
    <property type="entry name" value="PROTEIN PRENYLTRANSFERASE ALPHA SUBUNIT REPEAT-CONTAINING PROTEIN 1"/>
    <property type="match status" value="1"/>
</dbReference>
<comment type="caution">
    <text evidence="6">The sequence shown here is derived from an EMBL/GenBank/DDBJ whole genome shotgun (WGS) entry which is preliminary data.</text>
</comment>
<dbReference type="SUPFAM" id="SSF48439">
    <property type="entry name" value="Protein prenylyltransferase"/>
    <property type="match status" value="1"/>
</dbReference>
<comment type="similarity">
    <text evidence="1">Belongs to the protein prenyltransferase subunit alpha family.</text>
</comment>
<dbReference type="FunFam" id="1.25.40.120:FF:000012">
    <property type="entry name" value="Protein prenyltransferase alpha subunit repeat containing 1"/>
    <property type="match status" value="1"/>
</dbReference>
<feature type="region of interest" description="Disordered" evidence="5">
    <location>
        <begin position="267"/>
        <end position="289"/>
    </location>
</feature>
<dbReference type="GO" id="GO:0005737">
    <property type="term" value="C:cytoplasm"/>
    <property type="evidence" value="ECO:0007669"/>
    <property type="project" value="TreeGrafter"/>
</dbReference>
<dbReference type="AlphaFoldDB" id="A0A852MZ49"/>
<dbReference type="EMBL" id="WEIY01000683">
    <property type="protein sequence ID" value="NXY10120.1"/>
    <property type="molecule type" value="Genomic_DNA"/>
</dbReference>
<feature type="non-terminal residue" evidence="6">
    <location>
        <position position="1"/>
    </location>
</feature>
<evidence type="ECO:0000256" key="5">
    <source>
        <dbReference type="SAM" id="MobiDB-lite"/>
    </source>
</evidence>
<keyword evidence="2" id="KW-0637">Prenyltransferase</keyword>